<organism evidence="2">
    <name type="scientific">Tetraodon nigroviridis</name>
    <name type="common">Spotted green pufferfish</name>
    <name type="synonym">Chelonodon nigroviridis</name>
    <dbReference type="NCBI Taxonomy" id="99883"/>
    <lineage>
        <taxon>Eukaryota</taxon>
        <taxon>Metazoa</taxon>
        <taxon>Chordata</taxon>
        <taxon>Craniata</taxon>
        <taxon>Vertebrata</taxon>
        <taxon>Euteleostomi</taxon>
        <taxon>Actinopterygii</taxon>
        <taxon>Neopterygii</taxon>
        <taxon>Teleostei</taxon>
        <taxon>Neoteleostei</taxon>
        <taxon>Acanthomorphata</taxon>
        <taxon>Eupercaria</taxon>
        <taxon>Tetraodontiformes</taxon>
        <taxon>Tetradontoidea</taxon>
        <taxon>Tetraodontidae</taxon>
        <taxon>Tetraodon</taxon>
    </lineage>
</organism>
<dbReference type="AlphaFoldDB" id="Q4S5T5"/>
<evidence type="ECO:0000313" key="2">
    <source>
        <dbReference type="EMBL" id="CAG03997.1"/>
    </source>
</evidence>
<reference evidence="2" key="2">
    <citation type="submission" date="2004-02" db="EMBL/GenBank/DDBJ databases">
        <authorList>
            <consortium name="Genoscope"/>
            <consortium name="Whitehead Institute Centre for Genome Research"/>
        </authorList>
    </citation>
    <scope>NUCLEOTIDE SEQUENCE</scope>
</reference>
<name>Q4S5T5_TETNG</name>
<feature type="compositionally biased region" description="Polar residues" evidence="1">
    <location>
        <begin position="87"/>
        <end position="96"/>
    </location>
</feature>
<dbReference type="EMBL" id="CAAE01014729">
    <property type="protein sequence ID" value="CAG03997.1"/>
    <property type="molecule type" value="Genomic_DNA"/>
</dbReference>
<reference evidence="2" key="1">
    <citation type="journal article" date="2004" name="Nature">
        <title>Genome duplication in the teleost fish Tetraodon nigroviridis reveals the early vertebrate proto-karyotype.</title>
        <authorList>
            <person name="Jaillon O."/>
            <person name="Aury J.-M."/>
            <person name="Brunet F."/>
            <person name="Petit J.-L."/>
            <person name="Stange-Thomann N."/>
            <person name="Mauceli E."/>
            <person name="Bouneau L."/>
            <person name="Fischer C."/>
            <person name="Ozouf-Costaz C."/>
            <person name="Bernot A."/>
            <person name="Nicaud S."/>
            <person name="Jaffe D."/>
            <person name="Fisher S."/>
            <person name="Lutfalla G."/>
            <person name="Dossat C."/>
            <person name="Segurens B."/>
            <person name="Dasilva C."/>
            <person name="Salanoubat M."/>
            <person name="Levy M."/>
            <person name="Boudet N."/>
            <person name="Castellano S."/>
            <person name="Anthouard V."/>
            <person name="Jubin C."/>
            <person name="Castelli V."/>
            <person name="Katinka M."/>
            <person name="Vacherie B."/>
            <person name="Biemont C."/>
            <person name="Skalli Z."/>
            <person name="Cattolico L."/>
            <person name="Poulain J."/>
            <person name="De Berardinis V."/>
            <person name="Cruaud C."/>
            <person name="Duprat S."/>
            <person name="Brottier P."/>
            <person name="Coutanceau J.-P."/>
            <person name="Gouzy J."/>
            <person name="Parra G."/>
            <person name="Lardier G."/>
            <person name="Chapple C."/>
            <person name="McKernan K.J."/>
            <person name="McEwan P."/>
            <person name="Bosak S."/>
            <person name="Kellis M."/>
            <person name="Volff J.-N."/>
            <person name="Guigo R."/>
            <person name="Zody M.C."/>
            <person name="Mesirov J."/>
            <person name="Lindblad-Toh K."/>
            <person name="Birren B."/>
            <person name="Nusbaum C."/>
            <person name="Kahn D."/>
            <person name="Robinson-Rechavi M."/>
            <person name="Laudet V."/>
            <person name="Schachter V."/>
            <person name="Quetier F."/>
            <person name="Saurin W."/>
            <person name="Scarpelli C."/>
            <person name="Wincker P."/>
            <person name="Lander E.S."/>
            <person name="Weissenbach J."/>
            <person name="Roest Crollius H."/>
        </authorList>
    </citation>
    <scope>NUCLEOTIDE SEQUENCE [LARGE SCALE GENOMIC DNA]</scope>
</reference>
<protein>
    <submittedName>
        <fullName evidence="2">(spotted green pufferfish) hypothetical protein</fullName>
    </submittedName>
</protein>
<dbReference type="KEGG" id="tng:GSTEN00023594G001"/>
<evidence type="ECO:0000256" key="1">
    <source>
        <dbReference type="SAM" id="MobiDB-lite"/>
    </source>
</evidence>
<proteinExistence type="predicted"/>
<gene>
    <name evidence="2" type="ORF">GSTENG00023594001</name>
</gene>
<accession>Q4S5T5</accession>
<comment type="caution">
    <text evidence="2">The sequence shown here is derived from an EMBL/GenBank/DDBJ whole genome shotgun (WGS) entry which is preliminary data.</text>
</comment>
<sequence>MTPPGLFPVFDNEGKFKQMKAAATEAVHQTHSGGHSGLRSKQAHGGSRPAVVAGPLTLKDLWRSKSNPQQEGSNREEEEEGCFTGTHVATESWPSQ</sequence>
<feature type="region of interest" description="Disordered" evidence="1">
    <location>
        <begin position="25"/>
        <end position="96"/>
    </location>
</feature>